<evidence type="ECO:0000313" key="3">
    <source>
        <dbReference type="Proteomes" id="UP001159363"/>
    </source>
</evidence>
<keyword evidence="1" id="KW-0472">Membrane</keyword>
<organism evidence="2 3">
    <name type="scientific">Dryococelus australis</name>
    <dbReference type="NCBI Taxonomy" id="614101"/>
    <lineage>
        <taxon>Eukaryota</taxon>
        <taxon>Metazoa</taxon>
        <taxon>Ecdysozoa</taxon>
        <taxon>Arthropoda</taxon>
        <taxon>Hexapoda</taxon>
        <taxon>Insecta</taxon>
        <taxon>Pterygota</taxon>
        <taxon>Neoptera</taxon>
        <taxon>Polyneoptera</taxon>
        <taxon>Phasmatodea</taxon>
        <taxon>Verophasmatodea</taxon>
        <taxon>Anareolatae</taxon>
        <taxon>Phasmatidae</taxon>
        <taxon>Eurycanthinae</taxon>
        <taxon>Dryococelus</taxon>
    </lineage>
</organism>
<proteinExistence type="predicted"/>
<evidence type="ECO:0000313" key="2">
    <source>
        <dbReference type="EMBL" id="KAJ8894645.1"/>
    </source>
</evidence>
<evidence type="ECO:0000256" key="1">
    <source>
        <dbReference type="SAM" id="Phobius"/>
    </source>
</evidence>
<comment type="caution">
    <text evidence="2">The sequence shown here is derived from an EMBL/GenBank/DDBJ whole genome shotgun (WGS) entry which is preliminary data.</text>
</comment>
<sequence>MAEWLACSPLTKANWVQSPAGARTHRLIGCTSLWEWTLCLFGCHVLRNFSYCLACPRWRLGHQAIIAERRSFTLLDSDAILLACTALASGICEYFTSVLSSTLVTLPLVGLLLFPLLISVVLPFHEIILYYSFKNRLLPTSMLPAVIDVAEFLASPFLLTDFKHCGRTTRLPPPLGEPGVIHRIPDFRMWESYQAMPLVGGFFRGSPVSPPFNSGAIPYSPHFTLIGSQDLNVKSHPNLSHRQNKSDIHRTGMDNTSRLRIDVSGHVEHKFIFLSTDRNDPSQDTAAILPDPIHLYEPAPRDLGGVVNNQARFPAGSLPDFRKRESCQTMPLVSGFSRGSPVSIALKFRCCWILTSLHPHRLWGPHC</sequence>
<dbReference type="EMBL" id="JARBHB010000002">
    <property type="protein sequence ID" value="KAJ8894645.1"/>
    <property type="molecule type" value="Genomic_DNA"/>
</dbReference>
<dbReference type="Proteomes" id="UP001159363">
    <property type="component" value="Chromosome 2"/>
</dbReference>
<keyword evidence="3" id="KW-1185">Reference proteome</keyword>
<name>A0ABQ9ID99_9NEOP</name>
<feature type="transmembrane region" description="Helical" evidence="1">
    <location>
        <begin position="108"/>
        <end position="133"/>
    </location>
</feature>
<reference evidence="2 3" key="1">
    <citation type="submission" date="2023-02" db="EMBL/GenBank/DDBJ databases">
        <title>LHISI_Scaffold_Assembly.</title>
        <authorList>
            <person name="Stuart O.P."/>
            <person name="Cleave R."/>
            <person name="Magrath M.J.L."/>
            <person name="Mikheyev A.S."/>
        </authorList>
    </citation>
    <scope>NUCLEOTIDE SEQUENCE [LARGE SCALE GENOMIC DNA]</scope>
    <source>
        <strain evidence="2">Daus_M_001</strain>
        <tissue evidence="2">Leg muscle</tissue>
    </source>
</reference>
<feature type="transmembrane region" description="Helical" evidence="1">
    <location>
        <begin position="79"/>
        <end position="96"/>
    </location>
</feature>
<protein>
    <submittedName>
        <fullName evidence="2">Uncharacterized protein</fullName>
    </submittedName>
</protein>
<keyword evidence="1" id="KW-0812">Transmembrane</keyword>
<keyword evidence="1" id="KW-1133">Transmembrane helix</keyword>
<gene>
    <name evidence="2" type="ORF">PR048_007309</name>
</gene>
<accession>A0ABQ9ID99</accession>